<dbReference type="EC" id="2.3.1.48" evidence="2"/>
<dbReference type="GO" id="GO:0000123">
    <property type="term" value="C:histone acetyltransferase complex"/>
    <property type="evidence" value="ECO:0007669"/>
    <property type="project" value="TreeGrafter"/>
</dbReference>
<keyword evidence="7" id="KW-0156">Chromatin regulator</keyword>
<dbReference type="GO" id="GO:0031490">
    <property type="term" value="F:chromatin DNA binding"/>
    <property type="evidence" value="ECO:0007669"/>
    <property type="project" value="TreeGrafter"/>
</dbReference>
<dbReference type="InterPro" id="IPR036529">
    <property type="entry name" value="KIX_dom_sf"/>
</dbReference>
<keyword evidence="4 12" id="KW-0479">Metal-binding</keyword>
<dbReference type="PANTHER" id="PTHR13808:SF1">
    <property type="entry name" value="HISTONE ACETYLTRANSFERASE"/>
    <property type="match status" value="1"/>
</dbReference>
<reference evidence="17" key="1">
    <citation type="submission" date="2025-08" db="UniProtKB">
        <authorList>
            <consortium name="RefSeq"/>
        </authorList>
    </citation>
    <scope>IDENTIFICATION</scope>
    <source>
        <tissue evidence="17">Whole organism</tissue>
    </source>
</reference>
<dbReference type="Proteomes" id="UP000694843">
    <property type="component" value="Unplaced"/>
</dbReference>
<dbReference type="InterPro" id="IPR013178">
    <property type="entry name" value="Histone_AcTrfase_Rtt109/CBP"/>
</dbReference>
<dbReference type="AlphaFoldDB" id="A0A8B7P4N3"/>
<dbReference type="KEGG" id="hazt:108677302"/>
<proteinExistence type="predicted"/>
<feature type="region of interest" description="Disordered" evidence="13">
    <location>
        <begin position="395"/>
        <end position="428"/>
    </location>
</feature>
<dbReference type="GO" id="GO:0003713">
    <property type="term" value="F:transcription coactivator activity"/>
    <property type="evidence" value="ECO:0007669"/>
    <property type="project" value="TreeGrafter"/>
</dbReference>
<name>A0A8B7P4N3_HYAAZ</name>
<dbReference type="SUPFAM" id="SSF57933">
    <property type="entry name" value="TAZ domain"/>
    <property type="match status" value="1"/>
</dbReference>
<evidence type="ECO:0000256" key="1">
    <source>
        <dbReference type="ARBA" id="ARBA00004123"/>
    </source>
</evidence>
<feature type="domain" description="KIX" evidence="15">
    <location>
        <begin position="514"/>
        <end position="580"/>
    </location>
</feature>
<accession>A0A8B7P4N3</accession>
<comment type="catalytic activity">
    <reaction evidence="11">
        <text>L-lysyl-[protein] + acetyl-CoA = N(6)-acetyl-L-lysyl-[protein] + CoA + H(+)</text>
        <dbReference type="Rhea" id="RHEA:45948"/>
        <dbReference type="Rhea" id="RHEA-COMP:9752"/>
        <dbReference type="Rhea" id="RHEA-COMP:10731"/>
        <dbReference type="ChEBI" id="CHEBI:15378"/>
        <dbReference type="ChEBI" id="CHEBI:29969"/>
        <dbReference type="ChEBI" id="CHEBI:57287"/>
        <dbReference type="ChEBI" id="CHEBI:57288"/>
        <dbReference type="ChEBI" id="CHEBI:61930"/>
        <dbReference type="EC" id="2.3.1.48"/>
    </reaction>
</comment>
<feature type="domain" description="TAZ-type" evidence="14">
    <location>
        <begin position="117"/>
        <end position="240"/>
    </location>
</feature>
<organism evidence="16 17">
    <name type="scientific">Hyalella azteca</name>
    <name type="common">Amphipod</name>
    <dbReference type="NCBI Taxonomy" id="294128"/>
    <lineage>
        <taxon>Eukaryota</taxon>
        <taxon>Metazoa</taxon>
        <taxon>Ecdysozoa</taxon>
        <taxon>Arthropoda</taxon>
        <taxon>Crustacea</taxon>
        <taxon>Multicrustacea</taxon>
        <taxon>Malacostraca</taxon>
        <taxon>Eumalacostraca</taxon>
        <taxon>Peracarida</taxon>
        <taxon>Amphipoda</taxon>
        <taxon>Senticaudata</taxon>
        <taxon>Talitrida</taxon>
        <taxon>Talitroidea</taxon>
        <taxon>Hyalellidae</taxon>
        <taxon>Hyalella</taxon>
    </lineage>
</organism>
<evidence type="ECO:0000256" key="3">
    <source>
        <dbReference type="ARBA" id="ARBA00022679"/>
    </source>
</evidence>
<dbReference type="Gene3D" id="1.10.246.20">
    <property type="entry name" value="Coactivator CBP, KIX domain"/>
    <property type="match status" value="1"/>
</dbReference>
<evidence type="ECO:0000256" key="9">
    <source>
        <dbReference type="ARBA" id="ARBA00023163"/>
    </source>
</evidence>
<evidence type="ECO:0000313" key="17">
    <source>
        <dbReference type="RefSeq" id="XP_018021008.1"/>
    </source>
</evidence>
<dbReference type="Pfam" id="PF02172">
    <property type="entry name" value="KIX"/>
    <property type="match status" value="1"/>
</dbReference>
<dbReference type="PROSITE" id="PS50134">
    <property type="entry name" value="ZF_TAZ"/>
    <property type="match status" value="1"/>
</dbReference>
<dbReference type="OrthoDB" id="6381963at2759"/>
<evidence type="ECO:0000256" key="12">
    <source>
        <dbReference type="PROSITE-ProRule" id="PRU00203"/>
    </source>
</evidence>
<dbReference type="InterPro" id="IPR003101">
    <property type="entry name" value="KIX_dom"/>
</dbReference>
<comment type="subcellular location">
    <subcellularLocation>
        <location evidence="1">Nucleus</location>
    </subcellularLocation>
</comment>
<protein>
    <recommendedName>
        <fullName evidence="2">histone acetyltransferase</fullName>
        <ecNumber evidence="2">2.3.1.48</ecNumber>
    </recommendedName>
</protein>
<feature type="compositionally biased region" description="Polar residues" evidence="13">
    <location>
        <begin position="405"/>
        <end position="428"/>
    </location>
</feature>
<dbReference type="GO" id="GO:0004402">
    <property type="term" value="F:histone acetyltransferase activity"/>
    <property type="evidence" value="ECO:0007669"/>
    <property type="project" value="InterPro"/>
</dbReference>
<evidence type="ECO:0000259" key="15">
    <source>
        <dbReference type="PROSITE" id="PS50952"/>
    </source>
</evidence>
<dbReference type="PANTHER" id="PTHR13808">
    <property type="entry name" value="CBP/P300-RELATED"/>
    <property type="match status" value="1"/>
</dbReference>
<dbReference type="GO" id="GO:0005667">
    <property type="term" value="C:transcription regulator complex"/>
    <property type="evidence" value="ECO:0007669"/>
    <property type="project" value="TreeGrafter"/>
</dbReference>
<feature type="region of interest" description="Disordered" evidence="13">
    <location>
        <begin position="251"/>
        <end position="284"/>
    </location>
</feature>
<dbReference type="GeneID" id="108677302"/>
<evidence type="ECO:0000256" key="11">
    <source>
        <dbReference type="ARBA" id="ARBA00048017"/>
    </source>
</evidence>
<dbReference type="Gene3D" id="1.20.1020.10">
    <property type="entry name" value="TAZ domain"/>
    <property type="match status" value="1"/>
</dbReference>
<feature type="region of interest" description="Disordered" evidence="13">
    <location>
        <begin position="888"/>
        <end position="910"/>
    </location>
</feature>
<keyword evidence="10" id="KW-0539">Nucleus</keyword>
<dbReference type="InterPro" id="IPR000197">
    <property type="entry name" value="Znf_TAZ"/>
</dbReference>
<dbReference type="SMART" id="SM00551">
    <property type="entry name" value="ZnF_TAZ"/>
    <property type="match status" value="1"/>
</dbReference>
<dbReference type="Pfam" id="PF02135">
    <property type="entry name" value="zf-TAZ"/>
    <property type="match status" value="1"/>
</dbReference>
<evidence type="ECO:0000313" key="16">
    <source>
        <dbReference type="Proteomes" id="UP000694843"/>
    </source>
</evidence>
<evidence type="ECO:0000256" key="6">
    <source>
        <dbReference type="ARBA" id="ARBA00022833"/>
    </source>
</evidence>
<dbReference type="RefSeq" id="XP_018021008.1">
    <property type="nucleotide sequence ID" value="XM_018165519.2"/>
</dbReference>
<keyword evidence="3" id="KW-0808">Transferase</keyword>
<evidence type="ECO:0000256" key="7">
    <source>
        <dbReference type="ARBA" id="ARBA00022853"/>
    </source>
</evidence>
<dbReference type="GO" id="GO:0005634">
    <property type="term" value="C:nucleus"/>
    <property type="evidence" value="ECO:0007669"/>
    <property type="project" value="UniProtKB-SubCell"/>
</dbReference>
<dbReference type="InterPro" id="IPR035898">
    <property type="entry name" value="TAZ_dom_sf"/>
</dbReference>
<evidence type="ECO:0000256" key="4">
    <source>
        <dbReference type="ARBA" id="ARBA00022723"/>
    </source>
</evidence>
<keyword evidence="5 12" id="KW-0863">Zinc-finger</keyword>
<dbReference type="SUPFAM" id="SSF47040">
    <property type="entry name" value="Kix domain of CBP (creb binding protein)"/>
    <property type="match status" value="1"/>
</dbReference>
<keyword evidence="9" id="KW-0804">Transcription</keyword>
<dbReference type="PROSITE" id="PS50952">
    <property type="entry name" value="KIX"/>
    <property type="match status" value="1"/>
</dbReference>
<sequence length="910" mass="94962">MVYLQINATPHYPTQDMGLINNPGVGPNNLGMGAGPGGRQVMQIGPLDSGTSGGPVQIQGSLTEYNMTNDAGGMAPVMVGGGGPMYSTSTAVPNRPAGVQGISAASSASQLKAATDTDTNSSILQEQMALILHAQKCHHSAPHAGKSEQVIPPSPEPLTMQDPRMQNILNLPGNVGNNFDPASSRTSNLTHCQTMKDVLSHMRKDQAGNTWFVPLCASSRQIVSHWYNCARHECPVCEPLHNMAANASAAALGMPGHQQQQQKMQPGLQRPQQSQQQASQLQGGVQPNVTVSVSVCSMQNSNSTAINSSINSSQQSIISLPGGSNINTQAPMANCVMTGGGNMPNAAAAAAAAAAKRAGLKRSFDGEPINSSNQPDMLDPDGLLMTLTSAQQGVGVAGRPGPPMQQRSDVPSQQMQVGCNPSGSTMISSGSRALGPQLIHSLRPDRCQTRPAGHQPNLMSPNATPNIVVGAPKLPNVSSSMGAMTTSMAESCLNLPNHPGQLPGSIVVKARQSESTKEWHHSITNELRNHFVQKLFASLIITNANYARKVESDMFNAASSRHEYYHLLAENISKIQKELEEKRMQCCQFPREGQPAVDGTAAPPPQSMIGPVNAVAVGPHPGGPLPASSGLSSLGHPAISQQPQQQCVRPMGSVIVKPMNAVGATGSGGLIRGAAPPIMVSSSPLQQQQAYNSSSITETSPANLPSSLQCNTNLSLNVASSVHSSPVNIPPCLLIASSCKSSFPGGVSTMAPSVSNSIRPQLVPPPYTSTAMIAVSNIPFSAPLKVACSGGDISNTSLSHISQAPNTVASSSPAVTYSSNLCLQSSLLCTTTMTSSSSVLAATSGSATLLDDKTEGMNFIKQEPMDMDVKKEPSSLEGADVKVKMEIKTEVKDEPSSSESDFNSKNVYGL</sequence>
<evidence type="ECO:0000256" key="13">
    <source>
        <dbReference type="SAM" id="MobiDB-lite"/>
    </source>
</evidence>
<dbReference type="GO" id="GO:0008270">
    <property type="term" value="F:zinc ion binding"/>
    <property type="evidence" value="ECO:0007669"/>
    <property type="project" value="UniProtKB-KW"/>
</dbReference>
<keyword evidence="6 12" id="KW-0862">Zinc</keyword>
<keyword evidence="16" id="KW-1185">Reference proteome</keyword>
<feature type="zinc finger region" description="TAZ-type" evidence="12">
    <location>
        <begin position="117"/>
        <end position="240"/>
    </location>
</feature>
<evidence type="ECO:0000256" key="10">
    <source>
        <dbReference type="ARBA" id="ARBA00023242"/>
    </source>
</evidence>
<keyword evidence="8" id="KW-0805">Transcription regulation</keyword>
<evidence type="ECO:0000256" key="8">
    <source>
        <dbReference type="ARBA" id="ARBA00023015"/>
    </source>
</evidence>
<dbReference type="GO" id="GO:0045944">
    <property type="term" value="P:positive regulation of transcription by RNA polymerase II"/>
    <property type="evidence" value="ECO:0007669"/>
    <property type="project" value="TreeGrafter"/>
</dbReference>
<feature type="compositionally biased region" description="Polar residues" evidence="13">
    <location>
        <begin position="897"/>
        <end position="910"/>
    </location>
</feature>
<evidence type="ECO:0000259" key="14">
    <source>
        <dbReference type="PROSITE" id="PS50134"/>
    </source>
</evidence>
<gene>
    <name evidence="17" type="primary">LOC108677302</name>
</gene>
<evidence type="ECO:0000256" key="5">
    <source>
        <dbReference type="ARBA" id="ARBA00022771"/>
    </source>
</evidence>
<evidence type="ECO:0000256" key="2">
    <source>
        <dbReference type="ARBA" id="ARBA00013184"/>
    </source>
</evidence>